<reference evidence="3 4" key="1">
    <citation type="submission" date="2018-02" db="EMBL/GenBank/DDBJ databases">
        <title>Acetobacter orientalis genome.</title>
        <authorList>
            <person name="Nakashima N."/>
            <person name="Tamura T."/>
        </authorList>
    </citation>
    <scope>NUCLEOTIDE SEQUENCE [LARGE SCALE GENOMIC DNA]</scope>
    <source>
        <strain evidence="3 4">FAN1</strain>
        <plasmid evidence="4">paof1 fan1 dna</plasmid>
    </source>
</reference>
<dbReference type="InterPro" id="IPR008258">
    <property type="entry name" value="Transglycosylase_SLT_dom_1"/>
</dbReference>
<name>A0A2Z5ZM84_9PROT</name>
<evidence type="ECO:0000313" key="3">
    <source>
        <dbReference type="EMBL" id="BBC81892.1"/>
    </source>
</evidence>
<dbReference type="AlphaFoldDB" id="A0A2Z5ZM84"/>
<evidence type="ECO:0000313" key="4">
    <source>
        <dbReference type="Proteomes" id="UP000270034"/>
    </source>
</evidence>
<evidence type="ECO:0000256" key="1">
    <source>
        <dbReference type="ARBA" id="ARBA00009387"/>
    </source>
</evidence>
<protein>
    <submittedName>
        <fullName evidence="3">Conjugal transfer protein TrbN</fullName>
    </submittedName>
</protein>
<geneLocation type="plasmid" evidence="4">
    <name>paof1 fan1 dna</name>
</geneLocation>
<gene>
    <name evidence="3" type="ORF">AcetOrient_orf00285p</name>
</gene>
<evidence type="ECO:0000259" key="2">
    <source>
        <dbReference type="Pfam" id="PF01464"/>
    </source>
</evidence>
<comment type="similarity">
    <text evidence="1">Belongs to the virb1 family.</text>
</comment>
<dbReference type="EMBL" id="AP018516">
    <property type="protein sequence ID" value="BBC81892.1"/>
    <property type="molecule type" value="Genomic_DNA"/>
</dbReference>
<dbReference type="CDD" id="cd13400">
    <property type="entry name" value="LT_IagB-like"/>
    <property type="match status" value="1"/>
</dbReference>
<dbReference type="SUPFAM" id="SSF53955">
    <property type="entry name" value="Lysozyme-like"/>
    <property type="match status" value="2"/>
</dbReference>
<dbReference type="Gene3D" id="1.10.530.10">
    <property type="match status" value="1"/>
</dbReference>
<dbReference type="KEGG" id="aot:AcetOri_orf00285p"/>
<sequence>MTALPACAVTAATYYHVASITLESVANHTAASGIGPMGIQPEWLPILSRAGFDPEKVKTDVCINIAAGAWILAWSGAGTSAHRAPPPTSKKTPIPIPSSPLPADLKTCALAAARRYHIHEQLFLAVLATESGRVGQTVHNRDGSYDMGPAQINSIHLPELARLGITRERVVNDGCLNLQIGAWILARALDGQSPSNPGEFWRRVGNYNSATPTHNVTYQAKVWSHLLANTASQRVSAK</sequence>
<accession>A0A2Z5ZM84</accession>
<organism evidence="3 4">
    <name type="scientific">Acetobacter orientalis</name>
    <dbReference type="NCBI Taxonomy" id="146474"/>
    <lineage>
        <taxon>Bacteria</taxon>
        <taxon>Pseudomonadati</taxon>
        <taxon>Pseudomonadota</taxon>
        <taxon>Alphaproteobacteria</taxon>
        <taxon>Acetobacterales</taxon>
        <taxon>Acetobacteraceae</taxon>
        <taxon>Acetobacter</taxon>
    </lineage>
</organism>
<feature type="domain" description="Transglycosylase SLT" evidence="2">
    <location>
        <begin position="108"/>
        <end position="210"/>
    </location>
</feature>
<dbReference type="Proteomes" id="UP000270034">
    <property type="component" value="Plasmid pAOF1"/>
</dbReference>
<dbReference type="InterPro" id="IPR023346">
    <property type="entry name" value="Lysozyme-like_dom_sf"/>
</dbReference>
<keyword evidence="3" id="KW-0614">Plasmid</keyword>
<proteinExistence type="inferred from homology"/>
<dbReference type="Pfam" id="PF01464">
    <property type="entry name" value="SLT"/>
    <property type="match status" value="1"/>
</dbReference>
<dbReference type="RefSeq" id="WP_126621666.1">
    <property type="nucleotide sequence ID" value="NZ_JBDNWW010000030.1"/>
</dbReference>